<feature type="region of interest" description="Disordered" evidence="1">
    <location>
        <begin position="1"/>
        <end position="22"/>
    </location>
</feature>
<protein>
    <submittedName>
        <fullName evidence="2">Uncharacterized protein</fullName>
    </submittedName>
</protein>
<name>A0A2T8IB26_9POAL</name>
<sequence length="81" mass="8565">MAPYSAASHSSCSPQRSGSASTCRCWMGPWHGRSLFASESGRISPELGGKSGKGGAEDGEETKRAGEKEKYQFRARNGIGV</sequence>
<reference evidence="2" key="1">
    <citation type="submission" date="2018-04" db="EMBL/GenBank/DDBJ databases">
        <title>WGS assembly of Panicum hallii.</title>
        <authorList>
            <person name="Lovell J."/>
            <person name="Jenkins J."/>
            <person name="Lowry D."/>
            <person name="Mamidi S."/>
            <person name="Sreedasyam A."/>
            <person name="Weng X."/>
            <person name="Barry K."/>
            <person name="Bonette J."/>
            <person name="Campitelli B."/>
            <person name="Daum C."/>
            <person name="Gordon S."/>
            <person name="Gould B."/>
            <person name="Lipzen A."/>
            <person name="Macqueen A."/>
            <person name="Palacio-Mejia J."/>
            <person name="Plott C."/>
            <person name="Shakirov E."/>
            <person name="Shu S."/>
            <person name="Yoshinaga Y."/>
            <person name="Zane M."/>
            <person name="Rokhsar D."/>
            <person name="Grimwood J."/>
            <person name="Schmutz J."/>
            <person name="Juenger T."/>
        </authorList>
    </citation>
    <scope>NUCLEOTIDE SEQUENCE [LARGE SCALE GENOMIC DNA]</scope>
    <source>
        <strain evidence="2">FIL2</strain>
    </source>
</reference>
<evidence type="ECO:0000256" key="1">
    <source>
        <dbReference type="SAM" id="MobiDB-lite"/>
    </source>
</evidence>
<accession>A0A2T8IB26</accession>
<dbReference type="AlphaFoldDB" id="A0A2T8IB26"/>
<dbReference type="Gramene" id="PVH34875">
    <property type="protein sequence ID" value="PVH34875"/>
    <property type="gene ID" value="PAHAL_7G053200"/>
</dbReference>
<feature type="compositionally biased region" description="Polar residues" evidence="1">
    <location>
        <begin position="7"/>
        <end position="22"/>
    </location>
</feature>
<dbReference type="Proteomes" id="UP000243499">
    <property type="component" value="Chromosome 7"/>
</dbReference>
<feature type="compositionally biased region" description="Basic and acidic residues" evidence="1">
    <location>
        <begin position="61"/>
        <end position="72"/>
    </location>
</feature>
<proteinExistence type="predicted"/>
<evidence type="ECO:0000313" key="2">
    <source>
        <dbReference type="EMBL" id="PVH34875.1"/>
    </source>
</evidence>
<organism evidence="2">
    <name type="scientific">Panicum hallii</name>
    <dbReference type="NCBI Taxonomy" id="206008"/>
    <lineage>
        <taxon>Eukaryota</taxon>
        <taxon>Viridiplantae</taxon>
        <taxon>Streptophyta</taxon>
        <taxon>Embryophyta</taxon>
        <taxon>Tracheophyta</taxon>
        <taxon>Spermatophyta</taxon>
        <taxon>Magnoliopsida</taxon>
        <taxon>Liliopsida</taxon>
        <taxon>Poales</taxon>
        <taxon>Poaceae</taxon>
        <taxon>PACMAD clade</taxon>
        <taxon>Panicoideae</taxon>
        <taxon>Panicodae</taxon>
        <taxon>Paniceae</taxon>
        <taxon>Panicinae</taxon>
        <taxon>Panicum</taxon>
        <taxon>Panicum sect. Panicum</taxon>
    </lineage>
</organism>
<feature type="region of interest" description="Disordered" evidence="1">
    <location>
        <begin position="37"/>
        <end position="81"/>
    </location>
</feature>
<dbReference type="EMBL" id="CM008052">
    <property type="protein sequence ID" value="PVH34875.1"/>
    <property type="molecule type" value="Genomic_DNA"/>
</dbReference>
<gene>
    <name evidence="2" type="ORF">PAHAL_7G053200</name>
</gene>